<dbReference type="InterPro" id="IPR011701">
    <property type="entry name" value="MFS"/>
</dbReference>
<dbReference type="AlphaFoldDB" id="A0A2M9B7P2"/>
<dbReference type="SUPFAM" id="SSF103473">
    <property type="entry name" value="MFS general substrate transporter"/>
    <property type="match status" value="1"/>
</dbReference>
<dbReference type="PANTHER" id="PTHR23534">
    <property type="entry name" value="MFS PERMEASE"/>
    <property type="match status" value="1"/>
</dbReference>
<comment type="caution">
    <text evidence="7">The sequence shown here is derived from an EMBL/GenBank/DDBJ whole genome shotgun (WGS) entry which is preliminary data.</text>
</comment>
<dbReference type="Pfam" id="PF07690">
    <property type="entry name" value="MFS_1"/>
    <property type="match status" value="1"/>
</dbReference>
<keyword evidence="4 5" id="KW-0472">Membrane</keyword>
<dbReference type="GO" id="GO:0005886">
    <property type="term" value="C:plasma membrane"/>
    <property type="evidence" value="ECO:0007669"/>
    <property type="project" value="UniProtKB-SubCell"/>
</dbReference>
<dbReference type="PANTHER" id="PTHR23534:SF1">
    <property type="entry name" value="MAJOR FACILITATOR SUPERFAMILY PROTEIN"/>
    <property type="match status" value="1"/>
</dbReference>
<keyword evidence="8" id="KW-1185">Reference proteome</keyword>
<evidence type="ECO:0000256" key="3">
    <source>
        <dbReference type="ARBA" id="ARBA00022989"/>
    </source>
</evidence>
<dbReference type="InterPro" id="IPR036259">
    <property type="entry name" value="MFS_trans_sf"/>
</dbReference>
<organism evidence="7 8">
    <name type="scientific">Mumia flava</name>
    <dbReference type="NCBI Taxonomy" id="1348852"/>
    <lineage>
        <taxon>Bacteria</taxon>
        <taxon>Bacillati</taxon>
        <taxon>Actinomycetota</taxon>
        <taxon>Actinomycetes</taxon>
        <taxon>Propionibacteriales</taxon>
        <taxon>Nocardioidaceae</taxon>
        <taxon>Mumia</taxon>
    </lineage>
</organism>
<comment type="subcellular location">
    <subcellularLocation>
        <location evidence="1">Cell membrane</location>
        <topology evidence="1">Multi-pass membrane protein</topology>
    </subcellularLocation>
</comment>
<feature type="transmembrane region" description="Helical" evidence="5">
    <location>
        <begin position="54"/>
        <end position="75"/>
    </location>
</feature>
<protein>
    <submittedName>
        <fullName evidence="7">Putative MFS family arabinose efflux permease</fullName>
    </submittedName>
</protein>
<keyword evidence="3 5" id="KW-1133">Transmembrane helix</keyword>
<feature type="transmembrane region" description="Helical" evidence="5">
    <location>
        <begin position="366"/>
        <end position="387"/>
    </location>
</feature>
<dbReference type="Gene3D" id="1.20.1250.20">
    <property type="entry name" value="MFS general substrate transporter like domains"/>
    <property type="match status" value="1"/>
</dbReference>
<feature type="transmembrane region" description="Helical" evidence="5">
    <location>
        <begin position="266"/>
        <end position="289"/>
    </location>
</feature>
<keyword evidence="2 5" id="KW-0812">Transmembrane</keyword>
<feature type="domain" description="Major facilitator superfamily (MFS) profile" evidence="6">
    <location>
        <begin position="16"/>
        <end position="413"/>
    </location>
</feature>
<sequence>MSDAAVALRSRVQRRTVAVLAAAQVIGGLGAGAALSVGALLVRDVSGSSAWAGLATTMLTLGAALLALPLATLAGRTGRRVSLTTGWLLAVVGALVTIAGAQAGSVVLTLAGLFVLGANTATNFQSRYAATDLAEPTQVGRSLSLVVWSTTIGAVLGPNLTTPGAAVADRLGLPDLAGPFVFAAIGFVVAALLMAVALVPDPLVLARRLHVDAGGTEHPRRSLRDALAVLRVNLPARTGVVTVASAHAVMVSVMAMTPVHMADHHASLTVIGLTISLHIAGMFALSPVMGLLADRWGRGRTIIAGQATLLLAVLIAGTSGHSEVQITIGLVLLGLGWSASMIAGSALVAGTVEIEERPSVQGLSDLLMNLAGAFGGLLAGVVVNLWGFGPLNVVAAFLTVPVIRMVLAGRHRPPR</sequence>
<dbReference type="EMBL" id="PGEZ01000002">
    <property type="protein sequence ID" value="PJJ53932.1"/>
    <property type="molecule type" value="Genomic_DNA"/>
</dbReference>
<proteinExistence type="predicted"/>
<feature type="transmembrane region" description="Helical" evidence="5">
    <location>
        <begin position="326"/>
        <end position="354"/>
    </location>
</feature>
<accession>A0A2M9B7P2</accession>
<evidence type="ECO:0000256" key="1">
    <source>
        <dbReference type="ARBA" id="ARBA00004651"/>
    </source>
</evidence>
<dbReference type="Proteomes" id="UP000230842">
    <property type="component" value="Unassembled WGS sequence"/>
</dbReference>
<evidence type="ECO:0000259" key="6">
    <source>
        <dbReference type="PROSITE" id="PS50850"/>
    </source>
</evidence>
<name>A0A2M9B7P2_9ACTN</name>
<feature type="transmembrane region" description="Helical" evidence="5">
    <location>
        <begin position="180"/>
        <end position="199"/>
    </location>
</feature>
<evidence type="ECO:0000256" key="5">
    <source>
        <dbReference type="SAM" id="Phobius"/>
    </source>
</evidence>
<feature type="transmembrane region" description="Helical" evidence="5">
    <location>
        <begin position="17"/>
        <end position="42"/>
    </location>
</feature>
<feature type="transmembrane region" description="Helical" evidence="5">
    <location>
        <begin position="240"/>
        <end position="260"/>
    </location>
</feature>
<feature type="transmembrane region" description="Helical" evidence="5">
    <location>
        <begin position="301"/>
        <end position="320"/>
    </location>
</feature>
<dbReference type="RefSeq" id="WP_245857975.1">
    <property type="nucleotide sequence ID" value="NZ_PGEZ01000002.1"/>
</dbReference>
<reference evidence="7 8" key="1">
    <citation type="submission" date="2017-11" db="EMBL/GenBank/DDBJ databases">
        <title>Genomic Encyclopedia of Archaeal and Bacterial Type Strains, Phase II (KMG-II): From Individual Species to Whole Genera.</title>
        <authorList>
            <person name="Goeker M."/>
        </authorList>
    </citation>
    <scope>NUCLEOTIDE SEQUENCE [LARGE SCALE GENOMIC DNA]</scope>
    <source>
        <strain evidence="7 8">DSM 27763</strain>
    </source>
</reference>
<feature type="transmembrane region" description="Helical" evidence="5">
    <location>
        <begin position="393"/>
        <end position="409"/>
    </location>
</feature>
<feature type="transmembrane region" description="Helical" evidence="5">
    <location>
        <begin position="87"/>
        <end position="116"/>
    </location>
</feature>
<evidence type="ECO:0000256" key="2">
    <source>
        <dbReference type="ARBA" id="ARBA00022692"/>
    </source>
</evidence>
<evidence type="ECO:0000313" key="7">
    <source>
        <dbReference type="EMBL" id="PJJ53932.1"/>
    </source>
</evidence>
<gene>
    <name evidence="7" type="ORF">CLV56_3434</name>
</gene>
<evidence type="ECO:0000313" key="8">
    <source>
        <dbReference type="Proteomes" id="UP000230842"/>
    </source>
</evidence>
<dbReference type="InterPro" id="IPR020846">
    <property type="entry name" value="MFS_dom"/>
</dbReference>
<evidence type="ECO:0000256" key="4">
    <source>
        <dbReference type="ARBA" id="ARBA00023136"/>
    </source>
</evidence>
<dbReference type="PROSITE" id="PS50850">
    <property type="entry name" value="MFS"/>
    <property type="match status" value="1"/>
</dbReference>
<dbReference type="GO" id="GO:0022857">
    <property type="term" value="F:transmembrane transporter activity"/>
    <property type="evidence" value="ECO:0007669"/>
    <property type="project" value="InterPro"/>
</dbReference>